<dbReference type="EMBL" id="JADIMM010000023">
    <property type="protein sequence ID" value="MBO8456964.1"/>
    <property type="molecule type" value="Genomic_DNA"/>
</dbReference>
<dbReference type="NCBIfam" id="TIGR00043">
    <property type="entry name" value="rRNA maturation RNase YbeY"/>
    <property type="match status" value="1"/>
</dbReference>
<name>A0A9D9N1K7_9SPIR</name>
<dbReference type="PANTHER" id="PTHR46986:SF1">
    <property type="entry name" value="ENDORIBONUCLEASE YBEY, CHLOROPLASTIC"/>
    <property type="match status" value="1"/>
</dbReference>
<proteinExistence type="inferred from homology"/>
<dbReference type="PANTHER" id="PTHR46986">
    <property type="entry name" value="ENDORIBONUCLEASE YBEY, CHLOROPLASTIC"/>
    <property type="match status" value="1"/>
</dbReference>
<comment type="cofactor">
    <cofactor evidence="7">
        <name>Zn(2+)</name>
        <dbReference type="ChEBI" id="CHEBI:29105"/>
    </cofactor>
    <text evidence="7">Binds 1 zinc ion.</text>
</comment>
<keyword evidence="7" id="KW-0963">Cytoplasm</keyword>
<dbReference type="GO" id="GO:0006364">
    <property type="term" value="P:rRNA processing"/>
    <property type="evidence" value="ECO:0007669"/>
    <property type="project" value="UniProtKB-UniRule"/>
</dbReference>
<evidence type="ECO:0000256" key="1">
    <source>
        <dbReference type="ARBA" id="ARBA00010875"/>
    </source>
</evidence>
<evidence type="ECO:0000256" key="5">
    <source>
        <dbReference type="ARBA" id="ARBA00022801"/>
    </source>
</evidence>
<keyword evidence="4 7" id="KW-0255">Endonuclease</keyword>
<evidence type="ECO:0000256" key="4">
    <source>
        <dbReference type="ARBA" id="ARBA00022759"/>
    </source>
</evidence>
<dbReference type="InterPro" id="IPR002036">
    <property type="entry name" value="YbeY"/>
</dbReference>
<sequence length="154" mass="17656">MVDVKKFPSAVLQAGEDEWIGSIESFVKDVLLKLGKSRWEVSVLFCDDNFIRDLNREYRGIDNPTDVLSFESGDFYPGEDGKEWFNAGDIVISVDTLKENSKEFLVDENEELKRLLVHGLLHLSGMDHKDNSPEQEMLVFQEELLKEFTGVKLL</sequence>
<feature type="binding site" evidence="7">
    <location>
        <position position="122"/>
    </location>
    <ligand>
        <name>Zn(2+)</name>
        <dbReference type="ChEBI" id="CHEBI:29105"/>
        <note>catalytic</note>
    </ligand>
</feature>
<dbReference type="GO" id="GO:0004521">
    <property type="term" value="F:RNA endonuclease activity"/>
    <property type="evidence" value="ECO:0007669"/>
    <property type="project" value="UniProtKB-UniRule"/>
</dbReference>
<dbReference type="PROSITE" id="PS01306">
    <property type="entry name" value="UPF0054"/>
    <property type="match status" value="1"/>
</dbReference>
<comment type="subcellular location">
    <subcellularLocation>
        <location evidence="7">Cytoplasm</location>
    </subcellularLocation>
</comment>
<evidence type="ECO:0000313" key="9">
    <source>
        <dbReference type="Proteomes" id="UP000823638"/>
    </source>
</evidence>
<evidence type="ECO:0000256" key="7">
    <source>
        <dbReference type="HAMAP-Rule" id="MF_00009"/>
    </source>
</evidence>
<reference evidence="8" key="2">
    <citation type="journal article" date="2021" name="PeerJ">
        <title>Extensive microbial diversity within the chicken gut microbiome revealed by metagenomics and culture.</title>
        <authorList>
            <person name="Gilroy R."/>
            <person name="Ravi A."/>
            <person name="Getino M."/>
            <person name="Pursley I."/>
            <person name="Horton D.L."/>
            <person name="Alikhan N.F."/>
            <person name="Baker D."/>
            <person name="Gharbi K."/>
            <person name="Hall N."/>
            <person name="Watson M."/>
            <person name="Adriaenssens E.M."/>
            <person name="Foster-Nyarko E."/>
            <person name="Jarju S."/>
            <person name="Secka A."/>
            <person name="Antonio M."/>
            <person name="Oren A."/>
            <person name="Chaudhuri R.R."/>
            <person name="La Ragione R."/>
            <person name="Hildebrand F."/>
            <person name="Pallen M.J."/>
        </authorList>
    </citation>
    <scope>NUCLEOTIDE SEQUENCE</scope>
    <source>
        <strain evidence="8">10532</strain>
    </source>
</reference>
<protein>
    <recommendedName>
        <fullName evidence="7">Endoribonuclease YbeY</fullName>
        <ecNumber evidence="7">3.1.-.-</ecNumber>
    </recommendedName>
</protein>
<feature type="binding site" evidence="7">
    <location>
        <position position="118"/>
    </location>
    <ligand>
        <name>Zn(2+)</name>
        <dbReference type="ChEBI" id="CHEBI:29105"/>
        <note>catalytic</note>
    </ligand>
</feature>
<keyword evidence="5 7" id="KW-0378">Hydrolase</keyword>
<keyword evidence="6 7" id="KW-0862">Zinc</keyword>
<reference evidence="8" key="1">
    <citation type="submission" date="2020-10" db="EMBL/GenBank/DDBJ databases">
        <authorList>
            <person name="Gilroy R."/>
        </authorList>
    </citation>
    <scope>NUCLEOTIDE SEQUENCE</scope>
    <source>
        <strain evidence="8">10532</strain>
    </source>
</reference>
<keyword evidence="2 7" id="KW-0540">Nuclease</keyword>
<evidence type="ECO:0000313" key="8">
    <source>
        <dbReference type="EMBL" id="MBO8456964.1"/>
    </source>
</evidence>
<dbReference type="HAMAP" id="MF_00009">
    <property type="entry name" value="Endoribonucl_YbeY"/>
    <property type="match status" value="1"/>
</dbReference>
<dbReference type="InterPro" id="IPR020549">
    <property type="entry name" value="YbeY_CS"/>
</dbReference>
<evidence type="ECO:0000256" key="2">
    <source>
        <dbReference type="ARBA" id="ARBA00022722"/>
    </source>
</evidence>
<feature type="binding site" evidence="7">
    <location>
        <position position="128"/>
    </location>
    <ligand>
        <name>Zn(2+)</name>
        <dbReference type="ChEBI" id="CHEBI:29105"/>
        <note>catalytic</note>
    </ligand>
</feature>
<dbReference type="GO" id="GO:0005737">
    <property type="term" value="C:cytoplasm"/>
    <property type="evidence" value="ECO:0007669"/>
    <property type="project" value="UniProtKB-SubCell"/>
</dbReference>
<dbReference type="Gene3D" id="3.40.390.30">
    <property type="entry name" value="Metalloproteases ('zincins'), catalytic domain"/>
    <property type="match status" value="1"/>
</dbReference>
<comment type="function">
    <text evidence="7">Single strand-specific metallo-endoribonuclease involved in late-stage 70S ribosome quality control and in maturation of the 3' terminus of the 16S rRNA.</text>
</comment>
<dbReference type="GO" id="GO:0008270">
    <property type="term" value="F:zinc ion binding"/>
    <property type="evidence" value="ECO:0007669"/>
    <property type="project" value="UniProtKB-UniRule"/>
</dbReference>
<dbReference type="SUPFAM" id="SSF55486">
    <property type="entry name" value="Metalloproteases ('zincins'), catalytic domain"/>
    <property type="match status" value="1"/>
</dbReference>
<dbReference type="AlphaFoldDB" id="A0A9D9N1K7"/>
<evidence type="ECO:0000256" key="6">
    <source>
        <dbReference type="ARBA" id="ARBA00022833"/>
    </source>
</evidence>
<comment type="similarity">
    <text evidence="1 7">Belongs to the endoribonuclease YbeY family.</text>
</comment>
<keyword evidence="7" id="KW-0698">rRNA processing</keyword>
<organism evidence="8 9">
    <name type="scientific">Candidatus Gallitreponema excrementavium</name>
    <dbReference type="NCBI Taxonomy" id="2840840"/>
    <lineage>
        <taxon>Bacteria</taxon>
        <taxon>Pseudomonadati</taxon>
        <taxon>Spirochaetota</taxon>
        <taxon>Spirochaetia</taxon>
        <taxon>Spirochaetales</taxon>
        <taxon>Candidatus Gallitreponema</taxon>
    </lineage>
</organism>
<dbReference type="Pfam" id="PF02130">
    <property type="entry name" value="YbeY"/>
    <property type="match status" value="1"/>
</dbReference>
<accession>A0A9D9N1K7</accession>
<comment type="caution">
    <text evidence="8">The sequence shown here is derived from an EMBL/GenBank/DDBJ whole genome shotgun (WGS) entry which is preliminary data.</text>
</comment>
<dbReference type="InterPro" id="IPR023091">
    <property type="entry name" value="MetalPrtase_cat_dom_sf_prd"/>
</dbReference>
<dbReference type="GO" id="GO:0004222">
    <property type="term" value="F:metalloendopeptidase activity"/>
    <property type="evidence" value="ECO:0007669"/>
    <property type="project" value="InterPro"/>
</dbReference>
<keyword evidence="7" id="KW-0690">Ribosome biogenesis</keyword>
<dbReference type="Proteomes" id="UP000823638">
    <property type="component" value="Unassembled WGS sequence"/>
</dbReference>
<evidence type="ECO:0000256" key="3">
    <source>
        <dbReference type="ARBA" id="ARBA00022723"/>
    </source>
</evidence>
<dbReference type="EC" id="3.1.-.-" evidence="7"/>
<keyword evidence="3 7" id="KW-0479">Metal-binding</keyword>
<gene>
    <name evidence="7 8" type="primary">ybeY</name>
    <name evidence="8" type="ORF">IAA81_01900</name>
</gene>